<dbReference type="GO" id="GO:0032259">
    <property type="term" value="P:methylation"/>
    <property type="evidence" value="ECO:0007669"/>
    <property type="project" value="UniProtKB-KW"/>
</dbReference>
<organism evidence="6 7">
    <name type="scientific">Streptococcus constellatus subsp. pharyngis SK1060 = CCUG 46377</name>
    <dbReference type="NCBI Taxonomy" id="1035184"/>
    <lineage>
        <taxon>Bacteria</taxon>
        <taxon>Bacillati</taxon>
        <taxon>Bacillota</taxon>
        <taxon>Bacilli</taxon>
        <taxon>Lactobacillales</taxon>
        <taxon>Streptococcaceae</taxon>
        <taxon>Streptococcus</taxon>
        <taxon>Streptococcus anginosus group</taxon>
    </lineage>
</organism>
<dbReference type="Gene3D" id="2.30.130.10">
    <property type="entry name" value="PUA domain"/>
    <property type="match status" value="1"/>
</dbReference>
<dbReference type="InterPro" id="IPR029063">
    <property type="entry name" value="SAM-dependent_MTases_sf"/>
</dbReference>
<dbReference type="CDD" id="cd11572">
    <property type="entry name" value="RlmI_M_like"/>
    <property type="match status" value="1"/>
</dbReference>
<accession>F9P8D8</accession>
<keyword evidence="1 6" id="KW-0489">Methyltransferase</keyword>
<evidence type="ECO:0000259" key="4">
    <source>
        <dbReference type="Pfam" id="PF10672"/>
    </source>
</evidence>
<dbReference type="InterPro" id="IPR041532">
    <property type="entry name" value="RlmI-like_PUA"/>
</dbReference>
<evidence type="ECO:0000256" key="1">
    <source>
        <dbReference type="ARBA" id="ARBA00022603"/>
    </source>
</evidence>
<dbReference type="PANTHER" id="PTHR43042">
    <property type="entry name" value="SAM-DEPENDENT METHYLTRANSFERASE"/>
    <property type="match status" value="1"/>
</dbReference>
<feature type="domain" description="S-adenosylmethionine-dependent methyltransferase" evidence="4">
    <location>
        <begin position="179"/>
        <end position="323"/>
    </location>
</feature>
<name>F9P8D8_STRCV</name>
<protein>
    <submittedName>
        <fullName evidence="6">S-adenosylmethionine-dependent methyltransferase domain protein</fullName>
    </submittedName>
</protein>
<evidence type="ECO:0000313" key="6">
    <source>
        <dbReference type="EMBL" id="EGV08370.1"/>
    </source>
</evidence>
<dbReference type="GO" id="GO:0003723">
    <property type="term" value="F:RNA binding"/>
    <property type="evidence" value="ECO:0007669"/>
    <property type="project" value="InterPro"/>
</dbReference>
<dbReference type="Proteomes" id="UP000003287">
    <property type="component" value="Unassembled WGS sequence"/>
</dbReference>
<dbReference type="Pfam" id="PF10672">
    <property type="entry name" value="Methyltrans_SAM"/>
    <property type="match status" value="1"/>
</dbReference>
<evidence type="ECO:0000259" key="5">
    <source>
        <dbReference type="Pfam" id="PF17785"/>
    </source>
</evidence>
<dbReference type="EMBL" id="AFUP01000004">
    <property type="protein sequence ID" value="EGV08370.1"/>
    <property type="molecule type" value="Genomic_DNA"/>
</dbReference>
<dbReference type="Pfam" id="PF17785">
    <property type="entry name" value="PUA_3"/>
    <property type="match status" value="1"/>
</dbReference>
<dbReference type="PANTHER" id="PTHR43042:SF3">
    <property type="entry name" value="RIBOSOMAL RNA LARGE SUBUNIT METHYLTRANSFERASE YWBD-RELATED"/>
    <property type="match status" value="1"/>
</dbReference>
<evidence type="ECO:0000256" key="2">
    <source>
        <dbReference type="ARBA" id="ARBA00022679"/>
    </source>
</evidence>
<dbReference type="AlphaFoldDB" id="F9P8D8"/>
<proteinExistence type="predicted"/>
<feature type="domain" description="RlmI-like PUA" evidence="5">
    <location>
        <begin position="22"/>
        <end position="75"/>
    </location>
</feature>
<dbReference type="SUPFAM" id="SSF53335">
    <property type="entry name" value="S-adenosyl-L-methionine-dependent methyltransferases"/>
    <property type="match status" value="1"/>
</dbReference>
<sequence length="324" mass="37201">MRKFITFDIIEFMKQLTIPSYTEKKIKKGQFVLEKQDFPSLPFHDQAVELANTKGQFIGIGYLSEQNKGIGWFISHKKVTLDVSFFCQLFQCAKEKRQVYQQSEETTAYRLFNQEGDGFGGFTIDLYQDYAVFSWYNLFVYEMKETVVQAFQHVFPEVAGAYEKIRFKGLDVESAHFYGQEASAFFTILENGVRYQVFLNDGLMTGIFLDQHEVRGSLVEGLATGKSLLNMFSYTAAFSVAAAMGGASQTTSVDLAKRSRELSEAHFKENGLDLSHHTFFVMDAFDYFKYAKRHGLTYDVIVLDPPSFARNKNKLFQWLRTIIS</sequence>
<evidence type="ECO:0000256" key="3">
    <source>
        <dbReference type="ARBA" id="ARBA00022691"/>
    </source>
</evidence>
<gene>
    <name evidence="6" type="ORF">HMPREF1042_1493</name>
</gene>
<dbReference type="eggNOG" id="COG1092">
    <property type="taxonomic scope" value="Bacteria"/>
</dbReference>
<dbReference type="InterPro" id="IPR019614">
    <property type="entry name" value="SAM-dep_methyl-trfase"/>
</dbReference>
<dbReference type="Gene3D" id="3.30.750.80">
    <property type="entry name" value="RNA methyltransferase domain (HRMD) like"/>
    <property type="match status" value="1"/>
</dbReference>
<keyword evidence="3" id="KW-0949">S-adenosyl-L-methionine</keyword>
<dbReference type="InterPro" id="IPR015947">
    <property type="entry name" value="PUA-like_sf"/>
</dbReference>
<dbReference type="SUPFAM" id="SSF88697">
    <property type="entry name" value="PUA domain-like"/>
    <property type="match status" value="1"/>
</dbReference>
<dbReference type="GO" id="GO:0008168">
    <property type="term" value="F:methyltransferase activity"/>
    <property type="evidence" value="ECO:0007669"/>
    <property type="project" value="UniProtKB-KW"/>
</dbReference>
<dbReference type="Gene3D" id="3.40.50.150">
    <property type="entry name" value="Vaccinia Virus protein VP39"/>
    <property type="match status" value="1"/>
</dbReference>
<dbReference type="InterPro" id="IPR036974">
    <property type="entry name" value="PUA_sf"/>
</dbReference>
<reference evidence="6 7" key="1">
    <citation type="submission" date="2011-06" db="EMBL/GenBank/DDBJ databases">
        <authorList>
            <person name="Harkins D.M."/>
            <person name="Madupu R."/>
            <person name="Durkin A.S."/>
            <person name="Torralba M."/>
            <person name="Methe B."/>
            <person name="Sutton G.G."/>
            <person name="Nelson K.E."/>
        </authorList>
    </citation>
    <scope>NUCLEOTIDE SEQUENCE [LARGE SCALE GENOMIC DNA]</scope>
    <source>
        <strain evidence="6 7">SK1060</strain>
    </source>
</reference>
<evidence type="ECO:0000313" key="7">
    <source>
        <dbReference type="Proteomes" id="UP000003287"/>
    </source>
</evidence>
<keyword evidence="2 6" id="KW-0808">Transferase</keyword>